<accession>A0A6B2L9D6</accession>
<reference evidence="1" key="1">
    <citation type="journal article" date="2020" name="J. Eukaryot. Microbiol.">
        <title>De novo Sequencing, Assembly and Annotation of the Transcriptome for the Free-Living Testate Amoeba Arcella intermedia.</title>
        <authorList>
            <person name="Ribeiro G.M."/>
            <person name="Porfirio-Sousa A.L."/>
            <person name="Maurer-Alcala X.X."/>
            <person name="Katz L.A."/>
            <person name="Lahr D.J.G."/>
        </authorList>
    </citation>
    <scope>NUCLEOTIDE SEQUENCE</scope>
</reference>
<dbReference type="AlphaFoldDB" id="A0A6B2L9D6"/>
<proteinExistence type="predicted"/>
<organism evidence="1">
    <name type="scientific">Arcella intermedia</name>
    <dbReference type="NCBI Taxonomy" id="1963864"/>
    <lineage>
        <taxon>Eukaryota</taxon>
        <taxon>Amoebozoa</taxon>
        <taxon>Tubulinea</taxon>
        <taxon>Elardia</taxon>
        <taxon>Arcellinida</taxon>
        <taxon>Sphaerothecina</taxon>
        <taxon>Arcellidae</taxon>
        <taxon>Arcella</taxon>
    </lineage>
</organism>
<sequence>MVLCLAVVISGQTYYGYDWQSKSASDKRQVFDPVIGNDTTPGTFPSDLELPEIFLESMDTSFDWVGDDMPSQWFSRRPKLIHSVAVIADAKWVPLSNPYTGVFQGCDNLYVRLSLATAPTTGAGGYTPGLSLKCFRDGLHSGNMFAMYSLQGQDSWNFFQHDLTNHVPDLSSDASFILQELRKTFAAASAYPVMIGLSDLALHDQHGSNVTTPRFPFRLIFHPTTAIHNAFPSAPSTDPFETVLAKGLQNPGPLYEVWAQDLPTSTTFTRIGTLETTAPATTSNFGDVYMFFQHTRFEDDIKFVPGWAQAASDIMAYQRSVSGYTYPDLPWV</sequence>
<protein>
    <submittedName>
        <fullName evidence="1">Uncharacterized protein</fullName>
    </submittedName>
</protein>
<name>A0A6B2L9D6_9EUKA</name>
<evidence type="ECO:0000313" key="1">
    <source>
        <dbReference type="EMBL" id="NDV33629.1"/>
    </source>
</evidence>
<dbReference type="EMBL" id="GIBP01004660">
    <property type="protein sequence ID" value="NDV33629.1"/>
    <property type="molecule type" value="Transcribed_RNA"/>
</dbReference>